<dbReference type="InterPro" id="IPR050638">
    <property type="entry name" value="AA-Vitamin_Transporters"/>
</dbReference>
<protein>
    <submittedName>
        <fullName evidence="8">DMT family transporter</fullName>
    </submittedName>
</protein>
<dbReference type="EMBL" id="BAAAFH010000006">
    <property type="protein sequence ID" value="GAA0874784.1"/>
    <property type="molecule type" value="Genomic_DNA"/>
</dbReference>
<dbReference type="Pfam" id="PF00892">
    <property type="entry name" value="EamA"/>
    <property type="match status" value="2"/>
</dbReference>
<dbReference type="PANTHER" id="PTHR32322">
    <property type="entry name" value="INNER MEMBRANE TRANSPORTER"/>
    <property type="match status" value="1"/>
</dbReference>
<organism evidence="8 9">
    <name type="scientific">Wandonia haliotis</name>
    <dbReference type="NCBI Taxonomy" id="574963"/>
    <lineage>
        <taxon>Bacteria</taxon>
        <taxon>Pseudomonadati</taxon>
        <taxon>Bacteroidota</taxon>
        <taxon>Flavobacteriia</taxon>
        <taxon>Flavobacteriales</taxon>
        <taxon>Crocinitomicaceae</taxon>
        <taxon>Wandonia</taxon>
    </lineage>
</organism>
<accession>A0ABN1MNA1</accession>
<keyword evidence="9" id="KW-1185">Reference proteome</keyword>
<keyword evidence="2" id="KW-1003">Cell membrane</keyword>
<comment type="caution">
    <text evidence="8">The sequence shown here is derived from an EMBL/GenBank/DDBJ whole genome shotgun (WGS) entry which is preliminary data.</text>
</comment>
<gene>
    <name evidence="8" type="ORF">GCM10009118_11920</name>
</gene>
<reference evidence="8 9" key="1">
    <citation type="journal article" date="2019" name="Int. J. Syst. Evol. Microbiol.">
        <title>The Global Catalogue of Microorganisms (GCM) 10K type strain sequencing project: providing services to taxonomists for standard genome sequencing and annotation.</title>
        <authorList>
            <consortium name="The Broad Institute Genomics Platform"/>
            <consortium name="The Broad Institute Genome Sequencing Center for Infectious Disease"/>
            <person name="Wu L."/>
            <person name="Ma J."/>
        </authorList>
    </citation>
    <scope>NUCLEOTIDE SEQUENCE [LARGE SCALE GENOMIC DNA]</scope>
    <source>
        <strain evidence="8 9">JCM 16083</strain>
    </source>
</reference>
<comment type="subcellular location">
    <subcellularLocation>
        <location evidence="1">Cell membrane</location>
        <topology evidence="1">Multi-pass membrane protein</topology>
    </subcellularLocation>
</comment>
<evidence type="ECO:0000256" key="1">
    <source>
        <dbReference type="ARBA" id="ARBA00004651"/>
    </source>
</evidence>
<dbReference type="InterPro" id="IPR000620">
    <property type="entry name" value="EamA_dom"/>
</dbReference>
<feature type="transmembrane region" description="Helical" evidence="6">
    <location>
        <begin position="39"/>
        <end position="59"/>
    </location>
</feature>
<sequence>MKTIENLWAHLALLTVNLIYGANYVLAKDIMPDYILPNGLILIRVAGATLLLWIVRLFIWEKVNRKDLILIAFCALFGVSLNQLFFFNGLNLTSPINSSIIMTSNPIMVVILAFFLLKERIQPLKITGVIVGTFGAVWLILLGNPHGSGTSSILGDIYIFINSLTYALYLVLVKPLMSKYKPITVITLVFTFGLGYIMLYPPVWTELRLVDFSAIPAFIYWEIAFVIVAVTFLAYLLNIFALKIVSPSIASSYIYLQPVFAGVFAWLFMSWLKADYVQDITLEKVFCSLLIALGVYLISVSSKKQKRLEQQIKS</sequence>
<feature type="transmembrane region" description="Helical" evidence="6">
    <location>
        <begin position="124"/>
        <end position="141"/>
    </location>
</feature>
<feature type="transmembrane region" description="Helical" evidence="6">
    <location>
        <begin position="68"/>
        <end position="87"/>
    </location>
</feature>
<dbReference type="Proteomes" id="UP001501126">
    <property type="component" value="Unassembled WGS sequence"/>
</dbReference>
<dbReference type="RefSeq" id="WP_343785701.1">
    <property type="nucleotide sequence ID" value="NZ_BAAAFH010000006.1"/>
</dbReference>
<keyword evidence="3 6" id="KW-0812">Transmembrane</keyword>
<evidence type="ECO:0000256" key="2">
    <source>
        <dbReference type="ARBA" id="ARBA00022475"/>
    </source>
</evidence>
<evidence type="ECO:0000256" key="5">
    <source>
        <dbReference type="ARBA" id="ARBA00023136"/>
    </source>
</evidence>
<feature type="transmembrane region" description="Helical" evidence="6">
    <location>
        <begin position="253"/>
        <end position="274"/>
    </location>
</feature>
<dbReference type="PANTHER" id="PTHR32322:SF18">
    <property type="entry name" value="S-ADENOSYLMETHIONINE_S-ADENOSYLHOMOCYSTEINE TRANSPORTER"/>
    <property type="match status" value="1"/>
</dbReference>
<evidence type="ECO:0000313" key="9">
    <source>
        <dbReference type="Proteomes" id="UP001501126"/>
    </source>
</evidence>
<name>A0ABN1MNA1_9FLAO</name>
<feature type="transmembrane region" description="Helical" evidence="6">
    <location>
        <begin position="280"/>
        <end position="298"/>
    </location>
</feature>
<feature type="domain" description="EamA" evidence="7">
    <location>
        <begin position="154"/>
        <end position="299"/>
    </location>
</feature>
<evidence type="ECO:0000256" key="6">
    <source>
        <dbReference type="SAM" id="Phobius"/>
    </source>
</evidence>
<evidence type="ECO:0000313" key="8">
    <source>
        <dbReference type="EMBL" id="GAA0874784.1"/>
    </source>
</evidence>
<feature type="transmembrane region" description="Helical" evidence="6">
    <location>
        <begin position="153"/>
        <end position="173"/>
    </location>
</feature>
<feature type="domain" description="EamA" evidence="7">
    <location>
        <begin position="8"/>
        <end position="140"/>
    </location>
</feature>
<evidence type="ECO:0000259" key="7">
    <source>
        <dbReference type="Pfam" id="PF00892"/>
    </source>
</evidence>
<keyword evidence="4 6" id="KW-1133">Transmembrane helix</keyword>
<feature type="transmembrane region" description="Helical" evidence="6">
    <location>
        <begin position="180"/>
        <end position="199"/>
    </location>
</feature>
<dbReference type="SUPFAM" id="SSF103481">
    <property type="entry name" value="Multidrug resistance efflux transporter EmrE"/>
    <property type="match status" value="2"/>
</dbReference>
<feature type="transmembrane region" description="Helical" evidence="6">
    <location>
        <begin position="7"/>
        <end position="27"/>
    </location>
</feature>
<evidence type="ECO:0000256" key="3">
    <source>
        <dbReference type="ARBA" id="ARBA00022692"/>
    </source>
</evidence>
<feature type="transmembrane region" description="Helical" evidence="6">
    <location>
        <begin position="219"/>
        <end position="241"/>
    </location>
</feature>
<dbReference type="InterPro" id="IPR037185">
    <property type="entry name" value="EmrE-like"/>
</dbReference>
<keyword evidence="5 6" id="KW-0472">Membrane</keyword>
<feature type="transmembrane region" description="Helical" evidence="6">
    <location>
        <begin position="99"/>
        <end position="117"/>
    </location>
</feature>
<proteinExistence type="predicted"/>
<evidence type="ECO:0000256" key="4">
    <source>
        <dbReference type="ARBA" id="ARBA00022989"/>
    </source>
</evidence>